<evidence type="ECO:0000256" key="4">
    <source>
        <dbReference type="ARBA" id="ARBA00022737"/>
    </source>
</evidence>
<reference evidence="7 8" key="1">
    <citation type="journal article" date="2024" name="Nat. Commun.">
        <title>Phylogenomics reveals the evolutionary origins of lichenization in chlorophyte algae.</title>
        <authorList>
            <person name="Puginier C."/>
            <person name="Libourel C."/>
            <person name="Otte J."/>
            <person name="Skaloud P."/>
            <person name="Haon M."/>
            <person name="Grisel S."/>
            <person name="Petersen M."/>
            <person name="Berrin J.G."/>
            <person name="Delaux P.M."/>
            <person name="Dal Grande F."/>
            <person name="Keller J."/>
        </authorList>
    </citation>
    <scope>NUCLEOTIDE SEQUENCE [LARGE SCALE GENOMIC DNA]</scope>
    <source>
        <strain evidence="7 8">SAG 2036</strain>
    </source>
</reference>
<dbReference type="InterPro" id="IPR002088">
    <property type="entry name" value="Prenyl_trans_a"/>
</dbReference>
<comment type="catalytic activity">
    <reaction evidence="5 6">
        <text>geranylgeranyl diphosphate + L-cysteinyl-[protein] = S-geranylgeranyl-L-cysteinyl-[protein] + diphosphate</text>
        <dbReference type="Rhea" id="RHEA:21240"/>
        <dbReference type="Rhea" id="RHEA-COMP:10131"/>
        <dbReference type="Rhea" id="RHEA-COMP:11537"/>
        <dbReference type="ChEBI" id="CHEBI:29950"/>
        <dbReference type="ChEBI" id="CHEBI:33019"/>
        <dbReference type="ChEBI" id="CHEBI:57533"/>
        <dbReference type="ChEBI" id="CHEBI:86021"/>
        <dbReference type="EC" id="2.5.1.60"/>
    </reaction>
</comment>
<evidence type="ECO:0000313" key="7">
    <source>
        <dbReference type="EMBL" id="KAK9807311.1"/>
    </source>
</evidence>
<name>A0AAW1P6K3_9CHLO</name>
<dbReference type="AlphaFoldDB" id="A0AAW1P6K3"/>
<comment type="caution">
    <text evidence="7">The sequence shown here is derived from an EMBL/GenBank/DDBJ whole genome shotgun (WGS) entry which is preliminary data.</text>
</comment>
<evidence type="ECO:0000256" key="6">
    <source>
        <dbReference type="RuleBase" id="RU367120"/>
    </source>
</evidence>
<comment type="function">
    <text evidence="6">Catalyzes the transfer of a geranyl-geranyl moiety from geranyl-geranyl pyrophosphate to cysteines occuring in specific C-terminal amino acid sequences.</text>
</comment>
<keyword evidence="3 6" id="KW-0808">Transferase</keyword>
<dbReference type="PANTHER" id="PTHR11129:SF2">
    <property type="entry name" value="GERANYLGERANYL TRANSFERASE TYPE-2 SUBUNIT ALPHA"/>
    <property type="match status" value="1"/>
</dbReference>
<dbReference type="GO" id="GO:0005968">
    <property type="term" value="C:Rab-protein geranylgeranyltransferase complex"/>
    <property type="evidence" value="ECO:0007669"/>
    <property type="project" value="TreeGrafter"/>
</dbReference>
<dbReference type="EC" id="2.5.1.60" evidence="6"/>
<proteinExistence type="inferred from homology"/>
<keyword evidence="8" id="KW-1185">Reference proteome</keyword>
<sequence length="376" mass="41963">MHNRPRPPKGLPEDPKAVEAGRVRLQKLSRVCNEVLKRVAEDRVDEESLKLAAALLEQNPECYSVWNYRRRAFQAVLQGRDGSAAAREAADAELALTERCLRRNPKSYATWHHRRWIIQKGLTPLKHELQLLGQLLEVDSRNFMAWAYRRFIVALAGIPPRDEEQYAAGLIDANFSNYSAWHARTTLLHAVHSGPPVMSVSQLVAGDQAAGAGSEHNGSGQPSSAGASAELVPLAALRQEFELVHQACFTDPEDQSAWLNHRWLLARTFAHTQGPQTSAADEGSPAHQDLTEIFEQEVDMCNQLLEVEPDRTKCKWPLLTLARLQEMQQQLGLRAGSQGSTQQSAADIYRELMVVDPKRKGYYADALEGRAHVMAV</sequence>
<dbReference type="PANTHER" id="PTHR11129">
    <property type="entry name" value="PROTEIN FARNESYLTRANSFERASE ALPHA SUBUNIT/RAB GERANYLGERANYL TRANSFERASE ALPHA SUBUNIT"/>
    <property type="match status" value="1"/>
</dbReference>
<dbReference type="Pfam" id="PF01239">
    <property type="entry name" value="PPTA"/>
    <property type="match status" value="5"/>
</dbReference>
<gene>
    <name evidence="7" type="ORF">WJX73_000196</name>
</gene>
<dbReference type="GO" id="GO:0004663">
    <property type="term" value="F:Rab geranylgeranyltransferase activity"/>
    <property type="evidence" value="ECO:0007669"/>
    <property type="project" value="UniProtKB-UniRule"/>
</dbReference>
<evidence type="ECO:0000313" key="8">
    <source>
        <dbReference type="Proteomes" id="UP001465755"/>
    </source>
</evidence>
<dbReference type="SUPFAM" id="SSF48439">
    <property type="entry name" value="Protein prenylyltransferase"/>
    <property type="match status" value="1"/>
</dbReference>
<evidence type="ECO:0000256" key="1">
    <source>
        <dbReference type="ARBA" id="ARBA00006734"/>
    </source>
</evidence>
<evidence type="ECO:0000256" key="5">
    <source>
        <dbReference type="ARBA" id="ARBA00047658"/>
    </source>
</evidence>
<evidence type="ECO:0000256" key="3">
    <source>
        <dbReference type="ARBA" id="ARBA00022679"/>
    </source>
</evidence>
<accession>A0AAW1P6K3</accession>
<comment type="similarity">
    <text evidence="1 6">Belongs to the protein prenyltransferase subunit alpha family.</text>
</comment>
<organism evidence="7 8">
    <name type="scientific">Symbiochloris irregularis</name>
    <dbReference type="NCBI Taxonomy" id="706552"/>
    <lineage>
        <taxon>Eukaryota</taxon>
        <taxon>Viridiplantae</taxon>
        <taxon>Chlorophyta</taxon>
        <taxon>core chlorophytes</taxon>
        <taxon>Trebouxiophyceae</taxon>
        <taxon>Trebouxiales</taxon>
        <taxon>Trebouxiaceae</taxon>
        <taxon>Symbiochloris</taxon>
    </lineage>
</organism>
<dbReference type="Gene3D" id="1.25.40.120">
    <property type="entry name" value="Protein prenylyltransferase"/>
    <property type="match status" value="1"/>
</dbReference>
<evidence type="ECO:0000256" key="2">
    <source>
        <dbReference type="ARBA" id="ARBA00022602"/>
    </source>
</evidence>
<keyword evidence="2 6" id="KW-0637">Prenyltransferase</keyword>
<dbReference type="PROSITE" id="PS51147">
    <property type="entry name" value="PFTA"/>
    <property type="match status" value="4"/>
</dbReference>
<protein>
    <recommendedName>
        <fullName evidence="6">Geranylgeranyl transferase type-2 subunit alpha</fullName>
        <ecNumber evidence="6">2.5.1.60</ecNumber>
    </recommendedName>
    <alternativeName>
        <fullName evidence="6">Geranylgeranyl transferase type II subunit alpha</fullName>
    </alternativeName>
</protein>
<keyword evidence="4" id="KW-0677">Repeat</keyword>
<dbReference type="EMBL" id="JALJOQ010000031">
    <property type="protein sequence ID" value="KAK9807311.1"/>
    <property type="molecule type" value="Genomic_DNA"/>
</dbReference>
<dbReference type="Proteomes" id="UP001465755">
    <property type="component" value="Unassembled WGS sequence"/>
</dbReference>
<dbReference type="GO" id="GO:0097354">
    <property type="term" value="P:prenylation"/>
    <property type="evidence" value="ECO:0007669"/>
    <property type="project" value="UniProtKB-UniRule"/>
</dbReference>